<sequence length="121" mass="13233">MESTPPTSPKTPSKRVPPGGHSQIAFGENNLPVTPKSSIKLYNNNRESPSHASISSLHLDHLEHKSSESPDPFTKIQKQLPREQQSSIVFGDDGDAEEKKKQFGKRRVANPPGGQSSVFFG</sequence>
<keyword evidence="3" id="KW-1185">Reference proteome</keyword>
<feature type="compositionally biased region" description="Basic and acidic residues" evidence="1">
    <location>
        <begin position="58"/>
        <end position="68"/>
    </location>
</feature>
<dbReference type="EMBL" id="JADGKB010000011">
    <property type="protein sequence ID" value="KAJ3260412.1"/>
    <property type="molecule type" value="Genomic_DNA"/>
</dbReference>
<organism evidence="2 3">
    <name type="scientific">Boothiomyces macroporosus</name>
    <dbReference type="NCBI Taxonomy" id="261099"/>
    <lineage>
        <taxon>Eukaryota</taxon>
        <taxon>Fungi</taxon>
        <taxon>Fungi incertae sedis</taxon>
        <taxon>Chytridiomycota</taxon>
        <taxon>Chytridiomycota incertae sedis</taxon>
        <taxon>Chytridiomycetes</taxon>
        <taxon>Rhizophydiales</taxon>
        <taxon>Terramycetaceae</taxon>
        <taxon>Boothiomyces</taxon>
    </lineage>
</organism>
<dbReference type="Proteomes" id="UP001210925">
    <property type="component" value="Unassembled WGS sequence"/>
</dbReference>
<evidence type="ECO:0000313" key="2">
    <source>
        <dbReference type="EMBL" id="KAJ3260412.1"/>
    </source>
</evidence>
<feature type="compositionally biased region" description="Polar residues" evidence="1">
    <location>
        <begin position="31"/>
        <end position="56"/>
    </location>
</feature>
<gene>
    <name evidence="2" type="ORF">HK103_000554</name>
</gene>
<reference evidence="2" key="1">
    <citation type="submission" date="2020-05" db="EMBL/GenBank/DDBJ databases">
        <title>Phylogenomic resolution of chytrid fungi.</title>
        <authorList>
            <person name="Stajich J.E."/>
            <person name="Amses K."/>
            <person name="Simmons R."/>
            <person name="Seto K."/>
            <person name="Myers J."/>
            <person name="Bonds A."/>
            <person name="Quandt C.A."/>
            <person name="Barry K."/>
            <person name="Liu P."/>
            <person name="Grigoriev I."/>
            <person name="Longcore J.E."/>
            <person name="James T.Y."/>
        </authorList>
    </citation>
    <scope>NUCLEOTIDE SEQUENCE</scope>
    <source>
        <strain evidence="2">PLAUS21</strain>
    </source>
</reference>
<accession>A0AAD5UL02</accession>
<dbReference type="AlphaFoldDB" id="A0AAD5UL02"/>
<protein>
    <submittedName>
        <fullName evidence="2">Uncharacterized protein</fullName>
    </submittedName>
</protein>
<comment type="caution">
    <text evidence="2">The sequence shown here is derived from an EMBL/GenBank/DDBJ whole genome shotgun (WGS) entry which is preliminary data.</text>
</comment>
<evidence type="ECO:0000256" key="1">
    <source>
        <dbReference type="SAM" id="MobiDB-lite"/>
    </source>
</evidence>
<proteinExistence type="predicted"/>
<evidence type="ECO:0000313" key="3">
    <source>
        <dbReference type="Proteomes" id="UP001210925"/>
    </source>
</evidence>
<name>A0AAD5UL02_9FUNG</name>
<feature type="region of interest" description="Disordered" evidence="1">
    <location>
        <begin position="1"/>
        <end position="121"/>
    </location>
</feature>